<keyword evidence="3" id="KW-0808">Transferase</keyword>
<protein>
    <recommendedName>
        <fullName evidence="4">Glycosyltransferase 2-like domain-containing protein</fullName>
    </recommendedName>
</protein>
<organism evidence="5 6">
    <name type="scientific">Brucella oryzae</name>
    <dbReference type="NCBI Taxonomy" id="335286"/>
    <lineage>
        <taxon>Bacteria</taxon>
        <taxon>Pseudomonadati</taxon>
        <taxon>Pseudomonadota</taxon>
        <taxon>Alphaproteobacteria</taxon>
        <taxon>Hyphomicrobiales</taxon>
        <taxon>Brucellaceae</taxon>
        <taxon>Brucella/Ochrobactrum group</taxon>
        <taxon>Brucella</taxon>
    </lineage>
</organism>
<accession>A0A2S7J2V0</accession>
<dbReference type="Pfam" id="PF00535">
    <property type="entry name" value="Glycos_transf_2"/>
    <property type="match status" value="1"/>
</dbReference>
<feature type="domain" description="Glycosyltransferase 2-like" evidence="4">
    <location>
        <begin position="15"/>
        <end position="170"/>
    </location>
</feature>
<dbReference type="GO" id="GO:0016757">
    <property type="term" value="F:glycosyltransferase activity"/>
    <property type="evidence" value="ECO:0007669"/>
    <property type="project" value="UniProtKB-KW"/>
</dbReference>
<proteinExistence type="inferred from homology"/>
<dbReference type="EMBL" id="PTRC01000010">
    <property type="protein sequence ID" value="PQA74584.1"/>
    <property type="molecule type" value="Genomic_DNA"/>
</dbReference>
<gene>
    <name evidence="5" type="ORF">C3731_05920</name>
</gene>
<dbReference type="SUPFAM" id="SSF53448">
    <property type="entry name" value="Nucleotide-diphospho-sugar transferases"/>
    <property type="match status" value="1"/>
</dbReference>
<evidence type="ECO:0000259" key="4">
    <source>
        <dbReference type="Pfam" id="PF00535"/>
    </source>
</evidence>
<dbReference type="InterPro" id="IPR001173">
    <property type="entry name" value="Glyco_trans_2-like"/>
</dbReference>
<dbReference type="InterPro" id="IPR029044">
    <property type="entry name" value="Nucleotide-diphossugar_trans"/>
</dbReference>
<evidence type="ECO:0000313" key="6">
    <source>
        <dbReference type="Proteomes" id="UP000238493"/>
    </source>
</evidence>
<dbReference type="Gene3D" id="3.90.550.10">
    <property type="entry name" value="Spore Coat Polysaccharide Biosynthesis Protein SpsA, Chain A"/>
    <property type="match status" value="1"/>
</dbReference>
<dbReference type="AlphaFoldDB" id="A0A2S7J2V0"/>
<dbReference type="PANTHER" id="PTHR43685">
    <property type="entry name" value="GLYCOSYLTRANSFERASE"/>
    <property type="match status" value="1"/>
</dbReference>
<name>A0A2S7J2V0_9HYPH</name>
<evidence type="ECO:0000256" key="2">
    <source>
        <dbReference type="ARBA" id="ARBA00022676"/>
    </source>
</evidence>
<comment type="caution">
    <text evidence="5">The sequence shown here is derived from an EMBL/GenBank/DDBJ whole genome shotgun (WGS) entry which is preliminary data.</text>
</comment>
<keyword evidence="6" id="KW-1185">Reference proteome</keyword>
<dbReference type="InterPro" id="IPR050834">
    <property type="entry name" value="Glycosyltransf_2"/>
</dbReference>
<reference evidence="5 6" key="1">
    <citation type="submission" date="2018-02" db="EMBL/GenBank/DDBJ databases">
        <title>Draft genome sequence of Ochrobactrum oryzae found in Brazil.</title>
        <authorList>
            <person name="Cerdeira L."/>
            <person name="Andrade F."/>
            <person name="Zacariotto T."/>
            <person name="Barbosa B."/>
            <person name="Santos S."/>
            <person name="Cassetari V."/>
            <person name="Lincopan N."/>
        </authorList>
    </citation>
    <scope>NUCLEOTIDE SEQUENCE [LARGE SCALE GENOMIC DNA]</scope>
    <source>
        <strain evidence="5 6">OA447</strain>
    </source>
</reference>
<comment type="similarity">
    <text evidence="1">Belongs to the glycosyltransferase 2 family.</text>
</comment>
<sequence>MRHCNSDDFEPELVSVLMPVYNGENYLDQAIKSILDQTYKNIEIVIIDDGSFDRSIDIIKYYKGLDGRVKAYFLPHSGLVATLNYGLEKCKGNFVVRMDADDIALPNRVERLFSCIVRSQLLVVGSAISLMDESGKRLRDGNVPVGVENVKDRLRHSSCIFHPTVIFRRESVLSAGGYRSQFNAAEDYDLWLRLAEKGGVSNISDVLLLYRVHASSVSAQKIESQALSSAAALAAFYIRIKGDDENSFLQGMSQSDGIETLINYCPEEIRGFVRRSYYRSIVYGARFPDEMVGQIYTILTKNKDYIGGWQGSIDCASTILRLALIMLRRKRYWRSIKLFVGIITRFPVGSLISLLRGY</sequence>
<dbReference type="Proteomes" id="UP000238493">
    <property type="component" value="Unassembled WGS sequence"/>
</dbReference>
<evidence type="ECO:0000256" key="1">
    <source>
        <dbReference type="ARBA" id="ARBA00006739"/>
    </source>
</evidence>
<dbReference type="PANTHER" id="PTHR43685:SF5">
    <property type="entry name" value="GLYCOSYLTRANSFERASE EPSE-RELATED"/>
    <property type="match status" value="1"/>
</dbReference>
<keyword evidence="2" id="KW-0328">Glycosyltransferase</keyword>
<evidence type="ECO:0000256" key="3">
    <source>
        <dbReference type="ARBA" id="ARBA00022679"/>
    </source>
</evidence>
<evidence type="ECO:0000313" key="5">
    <source>
        <dbReference type="EMBL" id="PQA74584.1"/>
    </source>
</evidence>